<proteinExistence type="predicted"/>
<dbReference type="EMBL" id="VTEZ01000001">
    <property type="protein sequence ID" value="TYS88202.1"/>
    <property type="molecule type" value="Genomic_DNA"/>
</dbReference>
<reference evidence="1 2" key="1">
    <citation type="submission" date="2019-08" db="EMBL/GenBank/DDBJ databases">
        <title>Bacillus genomes from the desert of Cuatro Cienegas, Coahuila.</title>
        <authorList>
            <person name="Olmedo-Alvarez G."/>
        </authorList>
    </citation>
    <scope>NUCLEOTIDE SEQUENCE [LARGE SCALE GENOMIC DNA]</scope>
    <source>
        <strain evidence="1 2">CH87b_3T</strain>
    </source>
</reference>
<protein>
    <submittedName>
        <fullName evidence="1">DUF2711 family protein</fullName>
    </submittedName>
</protein>
<dbReference type="InterPro" id="IPR024250">
    <property type="entry name" value="DUF2711"/>
</dbReference>
<sequence length="237" mass="27737">MSESRVLPEPHRYSVCSAADLAIKKFYKNVFEDIFIFFHPFIKPLTIDFALFNPDTYPGKREIVDHCEKITWQEFMGISRLSNLAEVDIGLRSIILGLNKKYENRSLAKRIMEVCEKRKIVFPSEGLFPDLVMDDLLRAIKKEGYDWIWCGDEFCTERKLEHMDDVIQDDGTILHLERRNLFTHDQKILVTTHWDSHFSMICGDSQTLNRIVESADLEGFFCDEETEIYWSIKNGAP</sequence>
<evidence type="ECO:0000313" key="2">
    <source>
        <dbReference type="Proteomes" id="UP000324269"/>
    </source>
</evidence>
<organism evidence="1 2">
    <name type="scientific">Rossellomorea aquimaris</name>
    <dbReference type="NCBI Taxonomy" id="189382"/>
    <lineage>
        <taxon>Bacteria</taxon>
        <taxon>Bacillati</taxon>
        <taxon>Bacillota</taxon>
        <taxon>Bacilli</taxon>
        <taxon>Bacillales</taxon>
        <taxon>Bacillaceae</taxon>
        <taxon>Rossellomorea</taxon>
    </lineage>
</organism>
<accession>A0A5D4ULG9</accession>
<comment type="caution">
    <text evidence="1">The sequence shown here is derived from an EMBL/GenBank/DDBJ whole genome shotgun (WGS) entry which is preliminary data.</text>
</comment>
<dbReference type="RefSeq" id="WP_148967496.1">
    <property type="nucleotide sequence ID" value="NZ_JBNIKW010000001.1"/>
</dbReference>
<dbReference type="OrthoDB" id="9151069at2"/>
<dbReference type="AlphaFoldDB" id="A0A5D4ULG9"/>
<name>A0A5D4ULG9_9BACI</name>
<gene>
    <name evidence="1" type="ORF">FZC85_01830</name>
</gene>
<dbReference type="Proteomes" id="UP000324269">
    <property type="component" value="Unassembled WGS sequence"/>
</dbReference>
<dbReference type="Pfam" id="PF10924">
    <property type="entry name" value="DUF2711"/>
    <property type="match status" value="1"/>
</dbReference>
<evidence type="ECO:0000313" key="1">
    <source>
        <dbReference type="EMBL" id="TYS88202.1"/>
    </source>
</evidence>